<evidence type="ECO:0000313" key="3">
    <source>
        <dbReference type="Proteomes" id="UP001194696"/>
    </source>
</evidence>
<organism evidence="2 3">
    <name type="scientific">Linnemannia gamsii</name>
    <dbReference type="NCBI Taxonomy" id="64522"/>
    <lineage>
        <taxon>Eukaryota</taxon>
        <taxon>Fungi</taxon>
        <taxon>Fungi incertae sedis</taxon>
        <taxon>Mucoromycota</taxon>
        <taxon>Mortierellomycotina</taxon>
        <taxon>Mortierellomycetes</taxon>
        <taxon>Mortierellales</taxon>
        <taxon>Mortierellaceae</taxon>
        <taxon>Linnemannia</taxon>
    </lineage>
</organism>
<feature type="region of interest" description="Disordered" evidence="1">
    <location>
        <begin position="323"/>
        <end position="378"/>
    </location>
</feature>
<reference evidence="2 3" key="1">
    <citation type="journal article" date="2020" name="Fungal Divers.">
        <title>Resolving the Mortierellaceae phylogeny through synthesis of multi-gene phylogenetics and phylogenomics.</title>
        <authorList>
            <person name="Vandepol N."/>
            <person name="Liber J."/>
            <person name="Desiro A."/>
            <person name="Na H."/>
            <person name="Kennedy M."/>
            <person name="Barry K."/>
            <person name="Grigoriev I.V."/>
            <person name="Miller A.N."/>
            <person name="O'Donnell K."/>
            <person name="Stajich J.E."/>
            <person name="Bonito G."/>
        </authorList>
    </citation>
    <scope>NUCLEOTIDE SEQUENCE [LARGE SCALE GENOMIC DNA]</scope>
    <source>
        <strain evidence="2 3">AD045</strain>
    </source>
</reference>
<accession>A0ABQ7KBL9</accession>
<proteinExistence type="predicted"/>
<name>A0ABQ7KBL9_9FUNG</name>
<protein>
    <submittedName>
        <fullName evidence="2">Uncharacterized protein</fullName>
    </submittedName>
</protein>
<dbReference type="Proteomes" id="UP001194696">
    <property type="component" value="Unassembled WGS sequence"/>
</dbReference>
<evidence type="ECO:0000256" key="1">
    <source>
        <dbReference type="SAM" id="MobiDB-lite"/>
    </source>
</evidence>
<feature type="compositionally biased region" description="Low complexity" evidence="1">
    <location>
        <begin position="326"/>
        <end position="342"/>
    </location>
</feature>
<comment type="caution">
    <text evidence="2">The sequence shown here is derived from an EMBL/GenBank/DDBJ whole genome shotgun (WGS) entry which is preliminary data.</text>
</comment>
<feature type="compositionally biased region" description="Low complexity" evidence="1">
    <location>
        <begin position="134"/>
        <end position="164"/>
    </location>
</feature>
<evidence type="ECO:0000313" key="2">
    <source>
        <dbReference type="EMBL" id="KAG0295362.1"/>
    </source>
</evidence>
<keyword evidence="3" id="KW-1185">Reference proteome</keyword>
<sequence>MPPSALWSSRRRKSSLSLPKSVQIDESKNVVFSYQSGSTIEAFLPVAGTAGSGSSKHDIIHNDSFTQHEPIHIMDEATYNRLSTRDCLDWDLPYVGYPGYKAENVEYAKSIGTTVYTMSHTSATSPWRSLSSAAATSRTSSQSQSLENSTESLSSSSLSPSQTSWTPEAGGSLDSVLNGNETNTFANIASSLDTLWSPPMLRRTISEVPSARRRPRPTLSAPRGPAEAVGVGESTETGVRRVPMLRRQASMPSLEREMSEENPFLEQLPVWSLASSQPQESAPKIGATTDGKDPILAVQESTTSVKNECQEVVMADVESELPAGPLSASTTSTLVVSGSSKSNRGVIRRRDTRQLHHPYRRRASASTTTTSQDGSVDESLLRLPAQFRRSASFAGTTSTPPVPPVLRREVSTTAYMDIL</sequence>
<gene>
    <name evidence="2" type="ORF">BGZ96_011930</name>
</gene>
<dbReference type="EMBL" id="JAAAIM010000087">
    <property type="protein sequence ID" value="KAG0295362.1"/>
    <property type="molecule type" value="Genomic_DNA"/>
</dbReference>
<feature type="region of interest" description="Disordered" evidence="1">
    <location>
        <begin position="134"/>
        <end position="177"/>
    </location>
</feature>
<feature type="region of interest" description="Disordered" evidence="1">
    <location>
        <begin position="206"/>
        <end position="256"/>
    </location>
</feature>